<dbReference type="AlphaFoldDB" id="A0A8C9FVE7"/>
<accession>A0A8C9FVE7</accession>
<reference evidence="1" key="2">
    <citation type="submission" date="2025-09" db="UniProtKB">
        <authorList>
            <consortium name="Ensembl"/>
        </authorList>
    </citation>
    <scope>IDENTIFICATION</scope>
</reference>
<dbReference type="Ensembl" id="ENSPSTT00000022442.1">
    <property type="protein sequence ID" value="ENSPSTP00000021380.1"/>
    <property type="gene ID" value="ENSPSTG00000015588.1"/>
</dbReference>
<organism evidence="1 2">
    <name type="scientific">Pavo cristatus</name>
    <name type="common">Indian peafowl</name>
    <name type="synonym">Blue peafowl</name>
    <dbReference type="NCBI Taxonomy" id="9049"/>
    <lineage>
        <taxon>Eukaryota</taxon>
        <taxon>Metazoa</taxon>
        <taxon>Chordata</taxon>
        <taxon>Craniata</taxon>
        <taxon>Vertebrata</taxon>
        <taxon>Euteleostomi</taxon>
        <taxon>Archelosauria</taxon>
        <taxon>Archosauria</taxon>
        <taxon>Dinosauria</taxon>
        <taxon>Saurischia</taxon>
        <taxon>Theropoda</taxon>
        <taxon>Coelurosauria</taxon>
        <taxon>Aves</taxon>
        <taxon>Neognathae</taxon>
        <taxon>Galloanserae</taxon>
        <taxon>Galliformes</taxon>
        <taxon>Phasianidae</taxon>
        <taxon>Phasianinae</taxon>
        <taxon>Pavo</taxon>
    </lineage>
</organism>
<proteinExistence type="predicted"/>
<evidence type="ECO:0000313" key="1">
    <source>
        <dbReference type="Ensembl" id="ENSPSTP00000021380.1"/>
    </source>
</evidence>
<reference evidence="1" key="1">
    <citation type="submission" date="2025-08" db="UniProtKB">
        <authorList>
            <consortium name="Ensembl"/>
        </authorList>
    </citation>
    <scope>IDENTIFICATION</scope>
</reference>
<protein>
    <submittedName>
        <fullName evidence="1">Uncharacterized protein</fullName>
    </submittedName>
</protein>
<keyword evidence="2" id="KW-1185">Reference proteome</keyword>
<evidence type="ECO:0000313" key="2">
    <source>
        <dbReference type="Proteomes" id="UP000694428"/>
    </source>
</evidence>
<sequence length="68" mass="7670">MASEAHNAKKQKVLHIEGRPVDLPRKRISSSTKKIMKEVRYSCLPMKLNGGYQFGSVPLLSCNLIRKS</sequence>
<name>A0A8C9FVE7_PAVCR</name>
<dbReference type="Proteomes" id="UP000694428">
    <property type="component" value="Unplaced"/>
</dbReference>